<dbReference type="InterPro" id="IPR011059">
    <property type="entry name" value="Metal-dep_hydrolase_composite"/>
</dbReference>
<dbReference type="AlphaFoldDB" id="A0AAV3SHM5"/>
<dbReference type="EMBL" id="CP095005">
    <property type="protein sequence ID" value="UOO93882.1"/>
    <property type="molecule type" value="Genomic_DNA"/>
</dbReference>
<evidence type="ECO:0000313" key="4">
    <source>
        <dbReference type="Proteomes" id="UP000830542"/>
    </source>
</evidence>
<gene>
    <name evidence="2" type="ORF">GCM10008985_20040</name>
    <name evidence="3" type="ORF">MUK72_07825</name>
</gene>
<dbReference type="Gene3D" id="3.20.20.140">
    <property type="entry name" value="Metal-dependent hydrolases"/>
    <property type="match status" value="1"/>
</dbReference>
<dbReference type="PANTHER" id="PTHR43794">
    <property type="entry name" value="AMINOHYDROLASE SSNA-RELATED"/>
    <property type="match status" value="1"/>
</dbReference>
<dbReference type="Proteomes" id="UP001500962">
    <property type="component" value="Unassembled WGS sequence"/>
</dbReference>
<evidence type="ECO:0000259" key="1">
    <source>
        <dbReference type="Pfam" id="PF01979"/>
    </source>
</evidence>
<dbReference type="CDD" id="cd01298">
    <property type="entry name" value="ATZ_TRZ_like"/>
    <property type="match status" value="1"/>
</dbReference>
<reference evidence="2" key="1">
    <citation type="journal article" date="2014" name="Int. J. Syst. Evol. Microbiol.">
        <title>Complete genome sequence of Corynebacterium casei LMG S-19264T (=DSM 44701T), isolated from a smear-ripened cheese.</title>
        <authorList>
            <consortium name="US DOE Joint Genome Institute (JGI-PGF)"/>
            <person name="Walter F."/>
            <person name="Albersmeier A."/>
            <person name="Kalinowski J."/>
            <person name="Ruckert C."/>
        </authorList>
    </citation>
    <scope>NUCLEOTIDE SEQUENCE</scope>
    <source>
        <strain evidence="2">JCM 12289</strain>
    </source>
</reference>
<reference evidence="2" key="3">
    <citation type="submission" date="2023-12" db="EMBL/GenBank/DDBJ databases">
        <authorList>
            <person name="Sun Q."/>
            <person name="Inoue M."/>
        </authorList>
    </citation>
    <scope>NUCLEOTIDE SEQUENCE</scope>
    <source>
        <strain evidence="2">JCM 12289</strain>
    </source>
</reference>
<dbReference type="InterPro" id="IPR032466">
    <property type="entry name" value="Metal_Hydrolase"/>
</dbReference>
<dbReference type="SUPFAM" id="SSF51556">
    <property type="entry name" value="Metallo-dependent hydrolases"/>
    <property type="match status" value="1"/>
</dbReference>
<dbReference type="InterPro" id="IPR050287">
    <property type="entry name" value="MTA/SAH_deaminase"/>
</dbReference>
<dbReference type="SUPFAM" id="SSF51338">
    <property type="entry name" value="Composite domain of metallo-dependent hydrolases"/>
    <property type="match status" value="1"/>
</dbReference>
<dbReference type="RefSeq" id="WP_244698419.1">
    <property type="nucleotide sequence ID" value="NZ_BAAADN010000030.1"/>
</dbReference>
<reference evidence="3" key="2">
    <citation type="submission" date="2022-04" db="EMBL/GenBank/DDBJ databases">
        <title>Sequencing and genomic assembly of Halococcus dombrowskii.</title>
        <authorList>
            <person name="Lim S.W."/>
            <person name="MacLea K.S."/>
        </authorList>
    </citation>
    <scope>NUCLEOTIDE SEQUENCE</scope>
    <source>
        <strain evidence="3">H4</strain>
    </source>
</reference>
<evidence type="ECO:0000313" key="3">
    <source>
        <dbReference type="EMBL" id="UOO93882.1"/>
    </source>
</evidence>
<evidence type="ECO:0000313" key="2">
    <source>
        <dbReference type="EMBL" id="GAA0463299.1"/>
    </source>
</evidence>
<feature type="domain" description="Amidohydrolase-related" evidence="1">
    <location>
        <begin position="59"/>
        <end position="442"/>
    </location>
</feature>
<dbReference type="EMBL" id="BAAADN010000030">
    <property type="protein sequence ID" value="GAA0463299.1"/>
    <property type="molecule type" value="Genomic_DNA"/>
</dbReference>
<dbReference type="Pfam" id="PF01979">
    <property type="entry name" value="Amidohydro_1"/>
    <property type="match status" value="1"/>
</dbReference>
<organism evidence="2 5">
    <name type="scientific">Halococcus dombrowskii</name>
    <dbReference type="NCBI Taxonomy" id="179637"/>
    <lineage>
        <taxon>Archaea</taxon>
        <taxon>Methanobacteriati</taxon>
        <taxon>Methanobacteriota</taxon>
        <taxon>Stenosarchaea group</taxon>
        <taxon>Halobacteria</taxon>
        <taxon>Halobacteriales</taxon>
        <taxon>Halococcaceae</taxon>
        <taxon>Halococcus</taxon>
    </lineage>
</organism>
<evidence type="ECO:0000313" key="5">
    <source>
        <dbReference type="Proteomes" id="UP001500962"/>
    </source>
</evidence>
<protein>
    <submittedName>
        <fullName evidence="2">Amidohydrolase</fullName>
    </submittedName>
</protein>
<name>A0AAV3SHM5_HALDO</name>
<keyword evidence="4" id="KW-1185">Reference proteome</keyword>
<dbReference type="GO" id="GO:0016810">
    <property type="term" value="F:hydrolase activity, acting on carbon-nitrogen (but not peptide) bonds"/>
    <property type="evidence" value="ECO:0007669"/>
    <property type="project" value="InterPro"/>
</dbReference>
<dbReference type="Proteomes" id="UP000830542">
    <property type="component" value="Chromosome"/>
</dbReference>
<dbReference type="InterPro" id="IPR006680">
    <property type="entry name" value="Amidohydro-rel"/>
</dbReference>
<accession>A0AAV3SHM5</accession>
<dbReference type="Gene3D" id="2.30.40.10">
    <property type="entry name" value="Urease, subunit C, domain 1"/>
    <property type="match status" value="1"/>
</dbReference>
<sequence length="489" mass="53206">MVELLVENGRIVTMNPARDVIDDGAIAIDGGEIVAVGSMANVTDQYDGDRIVDASGHAVLPGFIDPHTHVADILARGGVSNERALYDWLFNVKKPAIYAMTPDDHAVASALFATEALRAGITTFVEFPEVFLMWDDESEAILEAKLNEYDAAGIRNVYAQAFRDNDDIPRTLTEFVDRVTRKEPAVEHVPMDASLSGTDAALDRVGDVFDRYHDPSPDSRQQVWIAPENVVTATDDGLTAAAEFAARRETMTTTHASETVHEEHGEMSHVEYLDAVDYLGERTVLAHCVHVDEHDIRLCAATDTKIVHNPLTNLVLGSGIAPVPTMTNYGVTVGLGTDNPSGNDTINPLSDMQYAALIHRADRRDAGAVTAEKVLEMATIDGARTIGRVDELGSVETGKRADLSLVDLDYPQLTPIRNIASTLVFQTHGHEIDTVICEGEIVLENGTVPGIEERYPDLLVEAQTRADDVRSRAGLDSVADREWTSRSAN</sequence>
<proteinExistence type="predicted"/>
<dbReference type="GeneID" id="71761747"/>
<dbReference type="PANTHER" id="PTHR43794:SF5">
    <property type="entry name" value="CHLOROHYDROLASE FAMILY PROTEIN"/>
    <property type="match status" value="1"/>
</dbReference>
<dbReference type="KEGG" id="hdo:MUK72_07825"/>